<accession>G0UPH1</accession>
<dbReference type="Gene3D" id="3.30.70.330">
    <property type="match status" value="1"/>
</dbReference>
<dbReference type="GO" id="GO:0005686">
    <property type="term" value="C:U2 snRNP"/>
    <property type="evidence" value="ECO:0007669"/>
    <property type="project" value="TreeGrafter"/>
</dbReference>
<evidence type="ECO:0000256" key="2">
    <source>
        <dbReference type="PROSITE-ProRule" id="PRU00176"/>
    </source>
</evidence>
<dbReference type="EMBL" id="HE575320">
    <property type="protein sequence ID" value="CCC91282.1"/>
    <property type="molecule type" value="Genomic_DNA"/>
</dbReference>
<dbReference type="InterPro" id="IPR051847">
    <property type="entry name" value="RNA_proc/Spliceosome_comp"/>
</dbReference>
<dbReference type="Pfam" id="PF00076">
    <property type="entry name" value="RRM_1"/>
    <property type="match status" value="1"/>
</dbReference>
<dbReference type="GO" id="GO:0071011">
    <property type="term" value="C:precatalytic spliceosome"/>
    <property type="evidence" value="ECO:0007669"/>
    <property type="project" value="TreeGrafter"/>
</dbReference>
<dbReference type="GO" id="GO:0071013">
    <property type="term" value="C:catalytic step 2 spliceosome"/>
    <property type="evidence" value="ECO:0007669"/>
    <property type="project" value="TreeGrafter"/>
</dbReference>
<organism evidence="4">
    <name type="scientific">Trypanosoma congolense (strain IL3000)</name>
    <dbReference type="NCBI Taxonomy" id="1068625"/>
    <lineage>
        <taxon>Eukaryota</taxon>
        <taxon>Discoba</taxon>
        <taxon>Euglenozoa</taxon>
        <taxon>Kinetoplastea</taxon>
        <taxon>Metakinetoplastina</taxon>
        <taxon>Trypanosomatida</taxon>
        <taxon>Trypanosomatidae</taxon>
        <taxon>Trypanosoma</taxon>
        <taxon>Nannomonas</taxon>
    </lineage>
</organism>
<feature type="domain" description="RRM" evidence="3">
    <location>
        <begin position="51"/>
        <end position="121"/>
    </location>
</feature>
<dbReference type="SMART" id="SM00360">
    <property type="entry name" value="RRM"/>
    <property type="match status" value="1"/>
</dbReference>
<dbReference type="PROSITE" id="PS50102">
    <property type="entry name" value="RRM"/>
    <property type="match status" value="1"/>
</dbReference>
<proteinExistence type="predicted"/>
<evidence type="ECO:0000259" key="3">
    <source>
        <dbReference type="PROSITE" id="PS50102"/>
    </source>
</evidence>
<dbReference type="AlphaFoldDB" id="G0UPH1"/>
<reference evidence="4" key="1">
    <citation type="journal article" date="2012" name="Proc. Natl. Acad. Sci. U.S.A.">
        <title>Antigenic diversity is generated by distinct evolutionary mechanisms in African trypanosome species.</title>
        <authorList>
            <person name="Jackson A.P."/>
            <person name="Berry A."/>
            <person name="Aslett M."/>
            <person name="Allison H.C."/>
            <person name="Burton P."/>
            <person name="Vavrova-Anderson J."/>
            <person name="Brown R."/>
            <person name="Browne H."/>
            <person name="Corton N."/>
            <person name="Hauser H."/>
            <person name="Gamble J."/>
            <person name="Gilderthorp R."/>
            <person name="Marcello L."/>
            <person name="McQuillan J."/>
            <person name="Otto T.D."/>
            <person name="Quail M.A."/>
            <person name="Sanders M.J."/>
            <person name="van Tonder A."/>
            <person name="Ginger M.L."/>
            <person name="Field M.C."/>
            <person name="Barry J.D."/>
            <person name="Hertz-Fowler C."/>
            <person name="Berriman M."/>
        </authorList>
    </citation>
    <scope>NUCLEOTIDE SEQUENCE</scope>
    <source>
        <strain evidence="4">IL3000</strain>
    </source>
</reference>
<dbReference type="GO" id="GO:0000398">
    <property type="term" value="P:mRNA splicing, via spliceosome"/>
    <property type="evidence" value="ECO:0007669"/>
    <property type="project" value="TreeGrafter"/>
</dbReference>
<dbReference type="GO" id="GO:0003723">
    <property type="term" value="F:RNA binding"/>
    <property type="evidence" value="ECO:0007669"/>
    <property type="project" value="UniProtKB-UniRule"/>
</dbReference>
<name>G0UPH1_TRYCI</name>
<protein>
    <submittedName>
        <fullName evidence="4">Putative RNA-binding protein</fullName>
    </submittedName>
</protein>
<dbReference type="InterPro" id="IPR012677">
    <property type="entry name" value="Nucleotide-bd_a/b_plait_sf"/>
</dbReference>
<dbReference type="PANTHER" id="PTHR45880">
    <property type="entry name" value="RNA-BINDING MOTIF PROTEIN, X-LINKED 2"/>
    <property type="match status" value="1"/>
</dbReference>
<sequence length="160" mass="17184">MQRFKEGNSGAYSEAYHKLLGKSSWIVIRHLECSGGPGKANTSSGGDGVASGVPSEGDLATVFSQFGEVSDVRFVRNPRNGRFMGTAFVKFEDYRSCILAADTMNSNREKGKEVRLTASAKEGQGLRGIEVARCEEAEVCPLPSGAESYAEWLGKLAACH</sequence>
<dbReference type="InterPro" id="IPR035979">
    <property type="entry name" value="RBD_domain_sf"/>
</dbReference>
<dbReference type="VEuPathDB" id="TriTrypDB:TcIL3000_7_830"/>
<keyword evidence="1 2" id="KW-0694">RNA-binding</keyword>
<evidence type="ECO:0000313" key="4">
    <source>
        <dbReference type="EMBL" id="CCC91282.1"/>
    </source>
</evidence>
<dbReference type="SUPFAM" id="SSF54928">
    <property type="entry name" value="RNA-binding domain, RBD"/>
    <property type="match status" value="1"/>
</dbReference>
<dbReference type="PANTHER" id="PTHR45880:SF1">
    <property type="entry name" value="RNA-BINDING MOTIF PROTEIN, X-LINKED 2"/>
    <property type="match status" value="1"/>
</dbReference>
<dbReference type="InterPro" id="IPR000504">
    <property type="entry name" value="RRM_dom"/>
</dbReference>
<gene>
    <name evidence="4" type="ORF">TCIL3000_7_830</name>
</gene>
<evidence type="ECO:0000256" key="1">
    <source>
        <dbReference type="ARBA" id="ARBA00022884"/>
    </source>
</evidence>